<dbReference type="Proteomes" id="UP000192907">
    <property type="component" value="Unassembled WGS sequence"/>
</dbReference>
<gene>
    <name evidence="4" type="ORF">SAMN06296036_102206</name>
</gene>
<dbReference type="InterPro" id="IPR007551">
    <property type="entry name" value="YajQ/Smlt4090-like"/>
</dbReference>
<dbReference type="Gene3D" id="3.30.70.860">
    <property type="match status" value="1"/>
</dbReference>
<dbReference type="OrthoDB" id="5293510at2"/>
<dbReference type="PANTHER" id="PTHR30476:SF0">
    <property type="entry name" value="UPF0234 PROTEIN YAJQ"/>
    <property type="match status" value="1"/>
</dbReference>
<evidence type="ECO:0000256" key="2">
    <source>
        <dbReference type="ARBA" id="ARBA00093450"/>
    </source>
</evidence>
<accession>A0A1Y6B7V5</accession>
<dbReference type="Gene3D" id="3.30.70.990">
    <property type="entry name" value="YajQ-like, domain 2"/>
    <property type="match status" value="1"/>
</dbReference>
<keyword evidence="1 3" id="KW-0547">Nucleotide-binding</keyword>
<comment type="function">
    <text evidence="3">Nucleotide-binding protein.</text>
</comment>
<dbReference type="InterPro" id="IPR035571">
    <property type="entry name" value="UPF0234-like_C"/>
</dbReference>
<dbReference type="GO" id="GO:0000166">
    <property type="term" value="F:nucleotide binding"/>
    <property type="evidence" value="ECO:0007669"/>
    <property type="project" value="UniProtKB-UniRule"/>
</dbReference>
<dbReference type="GO" id="GO:0005829">
    <property type="term" value="C:cytosol"/>
    <property type="evidence" value="ECO:0007669"/>
    <property type="project" value="TreeGrafter"/>
</dbReference>
<dbReference type="SUPFAM" id="SSF89963">
    <property type="entry name" value="YajQ-like"/>
    <property type="match status" value="2"/>
</dbReference>
<name>A0A1Y6B7V5_9BACT</name>
<evidence type="ECO:0000313" key="4">
    <source>
        <dbReference type="EMBL" id="SME95354.1"/>
    </source>
</evidence>
<proteinExistence type="inferred from homology"/>
<dbReference type="Pfam" id="PF04461">
    <property type="entry name" value="YajQ"/>
    <property type="match status" value="1"/>
</dbReference>
<dbReference type="InterPro" id="IPR036183">
    <property type="entry name" value="YajQ-like_sf"/>
</dbReference>
<reference evidence="5" key="1">
    <citation type="submission" date="2017-04" db="EMBL/GenBank/DDBJ databases">
        <authorList>
            <person name="Varghese N."/>
            <person name="Submissions S."/>
        </authorList>
    </citation>
    <scope>NUCLEOTIDE SEQUENCE [LARGE SCALE GENOMIC DNA]</scope>
    <source>
        <strain evidence="5">RKEM611</strain>
    </source>
</reference>
<evidence type="ECO:0000256" key="1">
    <source>
        <dbReference type="ARBA" id="ARBA00022741"/>
    </source>
</evidence>
<dbReference type="RefSeq" id="WP_132315356.1">
    <property type="nucleotide sequence ID" value="NZ_FWZT01000002.1"/>
</dbReference>
<dbReference type="InterPro" id="IPR035570">
    <property type="entry name" value="UPF0234_N"/>
</dbReference>
<dbReference type="NCBIfam" id="NF003819">
    <property type="entry name" value="PRK05412.1"/>
    <property type="match status" value="1"/>
</dbReference>
<sequence>MPSFDIVSEVDLQEVDNAINQAARELGNRFDFKGGSSSVAFDREAKKIKIVADDDMKLRSIHQIVEQKMVKRAIDIRALNYGDEQQASGQQIRQEVSLISGLEKDVAKKIIKIIKDSKLKVQAQIQDDQVRVTSKKIDDLQSVIKTLKEQEVGLPLQFVNMRS</sequence>
<keyword evidence="5" id="KW-1185">Reference proteome</keyword>
<dbReference type="STRING" id="1513793.SAMN06296036_102206"/>
<protein>
    <recommendedName>
        <fullName evidence="3">Nucleotide-binding protein SAMN06296036_102206</fullName>
    </recommendedName>
</protein>
<dbReference type="PANTHER" id="PTHR30476">
    <property type="entry name" value="UPF0234 PROTEIN YAJQ"/>
    <property type="match status" value="1"/>
</dbReference>
<organism evidence="4 5">
    <name type="scientific">Pseudobacteriovorax antillogorgiicola</name>
    <dbReference type="NCBI Taxonomy" id="1513793"/>
    <lineage>
        <taxon>Bacteria</taxon>
        <taxon>Pseudomonadati</taxon>
        <taxon>Bdellovibrionota</taxon>
        <taxon>Oligoflexia</taxon>
        <taxon>Oligoflexales</taxon>
        <taxon>Pseudobacteriovoracaceae</taxon>
        <taxon>Pseudobacteriovorax</taxon>
    </lineage>
</organism>
<dbReference type="EMBL" id="FWZT01000002">
    <property type="protein sequence ID" value="SME95354.1"/>
    <property type="molecule type" value="Genomic_DNA"/>
</dbReference>
<dbReference type="CDD" id="cd11740">
    <property type="entry name" value="YajQ_like"/>
    <property type="match status" value="1"/>
</dbReference>
<dbReference type="HAMAP" id="MF_00632">
    <property type="entry name" value="UPF0234"/>
    <property type="match status" value="1"/>
</dbReference>
<evidence type="ECO:0000256" key="3">
    <source>
        <dbReference type="HAMAP-Rule" id="MF_00632"/>
    </source>
</evidence>
<dbReference type="AlphaFoldDB" id="A0A1Y6B7V5"/>
<comment type="similarity">
    <text evidence="2 3">Belongs to the YajQ family.</text>
</comment>
<evidence type="ECO:0000313" key="5">
    <source>
        <dbReference type="Proteomes" id="UP000192907"/>
    </source>
</evidence>